<proteinExistence type="inferred from homology"/>
<comment type="subunit">
    <text evidence="3">Homotrimer.</text>
</comment>
<accession>A0A098TSE9</accession>
<dbReference type="EMBL" id="JJML01000004">
    <property type="protein sequence ID" value="KGF73698.1"/>
    <property type="molecule type" value="Genomic_DNA"/>
</dbReference>
<dbReference type="Pfam" id="PF01081">
    <property type="entry name" value="Aldolase"/>
    <property type="match status" value="1"/>
</dbReference>
<evidence type="ECO:0000256" key="1">
    <source>
        <dbReference type="ARBA" id="ARBA00004761"/>
    </source>
</evidence>
<dbReference type="Gene3D" id="3.20.20.70">
    <property type="entry name" value="Aldolase class I"/>
    <property type="match status" value="1"/>
</dbReference>
<evidence type="ECO:0000313" key="6">
    <source>
        <dbReference type="EMBL" id="KGF73698.1"/>
    </source>
</evidence>
<dbReference type="PANTHER" id="PTHR30246">
    <property type="entry name" value="2-KETO-3-DEOXY-6-PHOSPHOGLUCONATE ALDOLASE"/>
    <property type="match status" value="1"/>
</dbReference>
<comment type="similarity">
    <text evidence="2">Belongs to the KHG/KDPG aldolase family.</text>
</comment>
<dbReference type="RefSeq" id="WP_036530934.1">
    <property type="nucleotide sequence ID" value="NZ_JJML01000004.1"/>
</dbReference>
<comment type="caution">
    <text evidence="6">The sequence shown here is derived from an EMBL/GenBank/DDBJ whole genome shotgun (WGS) entry which is preliminary data.</text>
</comment>
<dbReference type="STRING" id="1497020.DO97_12830"/>
<dbReference type="CDD" id="cd00452">
    <property type="entry name" value="KDPG_aldolase"/>
    <property type="match status" value="1"/>
</dbReference>
<keyword evidence="5" id="KW-0119">Carbohydrate metabolism</keyword>
<evidence type="ECO:0000256" key="2">
    <source>
        <dbReference type="ARBA" id="ARBA00006906"/>
    </source>
</evidence>
<sequence length="212" mass="22701">MAEDFWLAQLKQQRAIAVIRAAQFALGQRMAWAVATGGMTLIEITWNTHRGADLIRCLRRELPHCLIGAGTILTLSQLEQAITAGAQFLFSPHTNAPLIQAALQQGIPIVPGALTPTEIVTAWQLGASCVKVFPVERLGGVDYLRSLHPVLTEIPLIPTGGVTLANAPAFIQAGAIAVGLSSELFPPWAIAAGNWSMITAQARQLCQSLQQH</sequence>
<keyword evidence="4" id="KW-0456">Lyase</keyword>
<evidence type="ECO:0000313" key="7">
    <source>
        <dbReference type="Proteomes" id="UP000030170"/>
    </source>
</evidence>
<reference evidence="6 7" key="1">
    <citation type="journal article" date="2014" name="Mol. Ecol.">
        <title>Evolution of Synechococcus.</title>
        <authorList>
            <person name="Dvorak P."/>
            <person name="Casamatta D."/>
            <person name="Hasler P."/>
            <person name="Poulickova A."/>
            <person name="Ondrej V."/>
            <person name="Sanges R."/>
        </authorList>
    </citation>
    <scope>NUCLEOTIDE SEQUENCE [LARGE SCALE GENOMIC DNA]</scope>
    <source>
        <strain evidence="6 7">CAUP A 1101</strain>
    </source>
</reference>
<dbReference type="SUPFAM" id="SSF51569">
    <property type="entry name" value="Aldolase"/>
    <property type="match status" value="1"/>
</dbReference>
<dbReference type="NCBIfam" id="NF005673">
    <property type="entry name" value="PRK07455.1"/>
    <property type="match status" value="1"/>
</dbReference>
<gene>
    <name evidence="6" type="ORF">DO97_12830</name>
</gene>
<dbReference type="GO" id="GO:0016829">
    <property type="term" value="F:lyase activity"/>
    <property type="evidence" value="ECO:0007669"/>
    <property type="project" value="UniProtKB-KW"/>
</dbReference>
<dbReference type="NCBIfam" id="TIGR01182">
    <property type="entry name" value="eda"/>
    <property type="match status" value="1"/>
</dbReference>
<dbReference type="InterPro" id="IPR000887">
    <property type="entry name" value="Aldlse_KDPG_KHG"/>
</dbReference>
<evidence type="ECO:0000256" key="5">
    <source>
        <dbReference type="ARBA" id="ARBA00023277"/>
    </source>
</evidence>
<comment type="pathway">
    <text evidence="1">Carbohydrate acid metabolism.</text>
</comment>
<evidence type="ECO:0008006" key="8">
    <source>
        <dbReference type="Google" id="ProtNLM"/>
    </source>
</evidence>
<evidence type="ECO:0000256" key="3">
    <source>
        <dbReference type="ARBA" id="ARBA00011233"/>
    </source>
</evidence>
<dbReference type="InterPro" id="IPR013785">
    <property type="entry name" value="Aldolase_TIM"/>
</dbReference>
<keyword evidence="7" id="KW-1185">Reference proteome</keyword>
<name>A0A098TSE9_9CYAN</name>
<evidence type="ECO:0000256" key="4">
    <source>
        <dbReference type="ARBA" id="ARBA00023239"/>
    </source>
</evidence>
<dbReference type="Proteomes" id="UP000030170">
    <property type="component" value="Unassembled WGS sequence"/>
</dbReference>
<organism evidence="6 7">
    <name type="scientific">Neosynechococcus sphagnicola sy1</name>
    <dbReference type="NCBI Taxonomy" id="1497020"/>
    <lineage>
        <taxon>Bacteria</taxon>
        <taxon>Bacillati</taxon>
        <taxon>Cyanobacteriota</taxon>
        <taxon>Cyanophyceae</taxon>
        <taxon>Neosynechococcales</taxon>
        <taxon>Neosynechococcaceae</taxon>
        <taxon>Neosynechococcus</taxon>
    </lineage>
</organism>
<protein>
    <recommendedName>
        <fullName evidence="8">Ketohydroxyglutarate aldolase</fullName>
    </recommendedName>
</protein>
<dbReference type="OrthoDB" id="9802667at2"/>
<dbReference type="AlphaFoldDB" id="A0A098TSE9"/>
<dbReference type="PANTHER" id="PTHR30246:SF1">
    <property type="entry name" value="2-DEHYDRO-3-DEOXY-6-PHOSPHOGALACTONATE ALDOLASE-RELATED"/>
    <property type="match status" value="1"/>
</dbReference>